<reference evidence="2" key="1">
    <citation type="submission" date="2022-12" db="EMBL/GenBank/DDBJ databases">
        <title>Draft genome assemblies for two species of Escallonia (Escalloniales).</title>
        <authorList>
            <person name="Chanderbali A."/>
            <person name="Dervinis C."/>
            <person name="Anghel I."/>
            <person name="Soltis D."/>
            <person name="Soltis P."/>
            <person name="Zapata F."/>
        </authorList>
    </citation>
    <scope>NUCLEOTIDE SEQUENCE</scope>
    <source>
        <strain evidence="2">UCBG92.1500</strain>
        <tissue evidence="2">Leaf</tissue>
    </source>
</reference>
<keyword evidence="1" id="KW-0472">Membrane</keyword>
<proteinExistence type="predicted"/>
<name>A0AA88QQ20_9ASTE</name>
<accession>A0AA88QQ20</accession>
<sequence length="161" mass="17829">MKMSPGSKADQKAAVDATPWLFNVVTSVGIITYGFRFGSKRGHLSFFWGKDLLTTAEAKDDCSNELPEEILKLSMIPISCFLEVVLENVGYLRDTKLSIVMYIFFRRKYSLGSLNLLAHTAPVQAASLLLSGPFLDSWLSNRRIDASKFKLVSVVSSSIKG</sequence>
<comment type="caution">
    <text evidence="2">The sequence shown here is derived from an EMBL/GenBank/DDBJ whole genome shotgun (WGS) entry which is preliminary data.</text>
</comment>
<evidence type="ECO:0000313" key="2">
    <source>
        <dbReference type="EMBL" id="KAK2968691.1"/>
    </source>
</evidence>
<keyword evidence="1" id="KW-0812">Transmembrane</keyword>
<evidence type="ECO:0000313" key="3">
    <source>
        <dbReference type="Proteomes" id="UP001187471"/>
    </source>
</evidence>
<evidence type="ECO:0000256" key="1">
    <source>
        <dbReference type="SAM" id="Phobius"/>
    </source>
</evidence>
<dbReference type="AlphaFoldDB" id="A0AA88QQ20"/>
<dbReference type="Proteomes" id="UP001187471">
    <property type="component" value="Unassembled WGS sequence"/>
</dbReference>
<keyword evidence="3" id="KW-1185">Reference proteome</keyword>
<dbReference type="EMBL" id="JAVXUO010002889">
    <property type="protein sequence ID" value="KAK2968691.1"/>
    <property type="molecule type" value="Genomic_DNA"/>
</dbReference>
<protein>
    <submittedName>
        <fullName evidence="2">Uncharacterized protein</fullName>
    </submittedName>
</protein>
<keyword evidence="1" id="KW-1133">Transmembrane helix</keyword>
<gene>
    <name evidence="2" type="ORF">RJ640_013109</name>
</gene>
<organism evidence="2 3">
    <name type="scientific">Escallonia rubra</name>
    <dbReference type="NCBI Taxonomy" id="112253"/>
    <lineage>
        <taxon>Eukaryota</taxon>
        <taxon>Viridiplantae</taxon>
        <taxon>Streptophyta</taxon>
        <taxon>Embryophyta</taxon>
        <taxon>Tracheophyta</taxon>
        <taxon>Spermatophyta</taxon>
        <taxon>Magnoliopsida</taxon>
        <taxon>eudicotyledons</taxon>
        <taxon>Gunneridae</taxon>
        <taxon>Pentapetalae</taxon>
        <taxon>asterids</taxon>
        <taxon>campanulids</taxon>
        <taxon>Escalloniales</taxon>
        <taxon>Escalloniaceae</taxon>
        <taxon>Escallonia</taxon>
    </lineage>
</organism>
<feature type="transmembrane region" description="Helical" evidence="1">
    <location>
        <begin position="20"/>
        <end position="38"/>
    </location>
</feature>